<dbReference type="EMBL" id="JBGMDY010000010">
    <property type="protein sequence ID" value="KAL2319890.1"/>
    <property type="molecule type" value="Genomic_DNA"/>
</dbReference>
<sequence length="123" mass="14088">MFKYAFELKPSYIYWCTTNCDWIAGHSYTKNPRGRRGRAWSKRCYSARNSVKLHQINDILRNKAKPRENTQGYPKEAKRHSYYLSSSIQVRGGVGNLTLGSGYACRVEGLSPNSIGNLLYETD</sequence>
<dbReference type="AlphaFoldDB" id="A0ABD1L8P7"/>
<name>A0ABD1L8P7_9FABA</name>
<protein>
    <submittedName>
        <fullName evidence="1">Uncharacterized protein</fullName>
    </submittedName>
</protein>
<organism evidence="1 2">
    <name type="scientific">Flemingia macrophylla</name>
    <dbReference type="NCBI Taxonomy" id="520843"/>
    <lineage>
        <taxon>Eukaryota</taxon>
        <taxon>Viridiplantae</taxon>
        <taxon>Streptophyta</taxon>
        <taxon>Embryophyta</taxon>
        <taxon>Tracheophyta</taxon>
        <taxon>Spermatophyta</taxon>
        <taxon>Magnoliopsida</taxon>
        <taxon>eudicotyledons</taxon>
        <taxon>Gunneridae</taxon>
        <taxon>Pentapetalae</taxon>
        <taxon>rosids</taxon>
        <taxon>fabids</taxon>
        <taxon>Fabales</taxon>
        <taxon>Fabaceae</taxon>
        <taxon>Papilionoideae</taxon>
        <taxon>50 kb inversion clade</taxon>
        <taxon>NPAAA clade</taxon>
        <taxon>indigoferoid/millettioid clade</taxon>
        <taxon>Phaseoleae</taxon>
        <taxon>Flemingia</taxon>
    </lineage>
</organism>
<accession>A0ABD1L8P7</accession>
<evidence type="ECO:0000313" key="2">
    <source>
        <dbReference type="Proteomes" id="UP001603857"/>
    </source>
</evidence>
<proteinExistence type="predicted"/>
<keyword evidence="2" id="KW-1185">Reference proteome</keyword>
<dbReference type="Proteomes" id="UP001603857">
    <property type="component" value="Unassembled WGS sequence"/>
</dbReference>
<reference evidence="1 2" key="1">
    <citation type="submission" date="2024-08" db="EMBL/GenBank/DDBJ databases">
        <title>Insights into the chromosomal genome structure of Flemingia macrophylla.</title>
        <authorList>
            <person name="Ding Y."/>
            <person name="Zhao Y."/>
            <person name="Bi W."/>
            <person name="Wu M."/>
            <person name="Zhao G."/>
            <person name="Gong Y."/>
            <person name="Li W."/>
            <person name="Zhang P."/>
        </authorList>
    </citation>
    <scope>NUCLEOTIDE SEQUENCE [LARGE SCALE GENOMIC DNA]</scope>
    <source>
        <strain evidence="1">DYQJB</strain>
        <tissue evidence="1">Leaf</tissue>
    </source>
</reference>
<comment type="caution">
    <text evidence="1">The sequence shown here is derived from an EMBL/GenBank/DDBJ whole genome shotgun (WGS) entry which is preliminary data.</text>
</comment>
<gene>
    <name evidence="1" type="ORF">Fmac_028859</name>
</gene>
<evidence type="ECO:0000313" key="1">
    <source>
        <dbReference type="EMBL" id="KAL2319890.1"/>
    </source>
</evidence>